<feature type="domain" description="Glycosyltransferase subfamily 4-like N-terminal" evidence="3">
    <location>
        <begin position="101"/>
        <end position="232"/>
    </location>
</feature>
<dbReference type="InterPro" id="IPR028098">
    <property type="entry name" value="Glyco_trans_4-like_N"/>
</dbReference>
<dbReference type="InterPro" id="IPR001296">
    <property type="entry name" value="Glyco_trans_1"/>
</dbReference>
<gene>
    <name evidence="4" type="ORF">WAT24_03200</name>
</gene>
<organism evidence="4 5">
    <name type="scientific">Fulvimonas yonginensis</name>
    <dbReference type="NCBI Taxonomy" id="1495200"/>
    <lineage>
        <taxon>Bacteria</taxon>
        <taxon>Pseudomonadati</taxon>
        <taxon>Pseudomonadota</taxon>
        <taxon>Gammaproteobacteria</taxon>
        <taxon>Lysobacterales</taxon>
        <taxon>Rhodanobacteraceae</taxon>
        <taxon>Fulvimonas</taxon>
    </lineage>
</organism>
<dbReference type="GO" id="GO:0016757">
    <property type="term" value="F:glycosyltransferase activity"/>
    <property type="evidence" value="ECO:0007669"/>
    <property type="project" value="UniProtKB-KW"/>
</dbReference>
<sequence length="449" mass="50147">MILQSHRPSPAITHDPGERQRERVRTRSAADHSGASTDTQPHTRRGRQPTVLVYKSRLLPYSETFIREQVRMLSSWRGILVGDGLARRGLALDGLDVRLLGYRRRLAQHLANLASPYLIWSWPKLRALKGERADLLHIHFATDAYRIWPLARQLNLPTLVTLHGYDINTYRSWWEAGHGGRLMRGFPAGLLKLAQDRRVHFIAVSEAIRQSAMAFGLPEEKITVSHIGVDTTAFTPGPKPIASRRDILYVGRLVEKKGCRYLLQAFEQIQDDFPEYRLVIVGDGPLEAELKSYAQQHGVRAAFLGAIPAEQVRRCLDDTRVFCLPSITADNGDAEGLGIVILEAQACGVPVITSARGGAQEGIVHGQTGFAHAEKDVEAIREGLVALLQDDDLAERFGRRGREHVVATMDIASCNRRLEELYELHAFGRASQRGTGTAKLFPRSERQCI</sequence>
<evidence type="ECO:0000313" key="5">
    <source>
        <dbReference type="Proteomes" id="UP001381174"/>
    </source>
</evidence>
<dbReference type="Gene3D" id="3.40.50.2000">
    <property type="entry name" value="Glycogen Phosphorylase B"/>
    <property type="match status" value="2"/>
</dbReference>
<accession>A0ABU8J9P7</accession>
<dbReference type="Proteomes" id="UP001381174">
    <property type="component" value="Unassembled WGS sequence"/>
</dbReference>
<feature type="compositionally biased region" description="Basic and acidic residues" evidence="1">
    <location>
        <begin position="15"/>
        <end position="30"/>
    </location>
</feature>
<protein>
    <submittedName>
        <fullName evidence="4">Glycosyltransferase</fullName>
        <ecNumber evidence="4">2.4.-.-</ecNumber>
    </submittedName>
</protein>
<dbReference type="Pfam" id="PF13439">
    <property type="entry name" value="Glyco_transf_4"/>
    <property type="match status" value="1"/>
</dbReference>
<name>A0ABU8J9P7_9GAMM</name>
<dbReference type="EMBL" id="JBBBNY010000002">
    <property type="protein sequence ID" value="MEI7035762.1"/>
    <property type="molecule type" value="Genomic_DNA"/>
</dbReference>
<dbReference type="RefSeq" id="WP_336806393.1">
    <property type="nucleotide sequence ID" value="NZ_JBBBNY010000002.1"/>
</dbReference>
<dbReference type="InterPro" id="IPR050194">
    <property type="entry name" value="Glycosyltransferase_grp1"/>
</dbReference>
<evidence type="ECO:0000259" key="2">
    <source>
        <dbReference type="Pfam" id="PF00534"/>
    </source>
</evidence>
<feature type="region of interest" description="Disordered" evidence="1">
    <location>
        <begin position="1"/>
        <end position="47"/>
    </location>
</feature>
<dbReference type="EC" id="2.4.-.-" evidence="4"/>
<dbReference type="Pfam" id="PF00534">
    <property type="entry name" value="Glycos_transf_1"/>
    <property type="match status" value="1"/>
</dbReference>
<dbReference type="PANTHER" id="PTHR45947">
    <property type="entry name" value="SULFOQUINOVOSYL TRANSFERASE SQD2"/>
    <property type="match status" value="1"/>
</dbReference>
<dbReference type="PANTHER" id="PTHR45947:SF14">
    <property type="entry name" value="SLL1723 PROTEIN"/>
    <property type="match status" value="1"/>
</dbReference>
<comment type="caution">
    <text evidence="4">The sequence shown here is derived from an EMBL/GenBank/DDBJ whole genome shotgun (WGS) entry which is preliminary data.</text>
</comment>
<evidence type="ECO:0000313" key="4">
    <source>
        <dbReference type="EMBL" id="MEI7035762.1"/>
    </source>
</evidence>
<keyword evidence="4" id="KW-0808">Transferase</keyword>
<evidence type="ECO:0000259" key="3">
    <source>
        <dbReference type="Pfam" id="PF13439"/>
    </source>
</evidence>
<keyword evidence="5" id="KW-1185">Reference proteome</keyword>
<keyword evidence="4" id="KW-0328">Glycosyltransferase</keyword>
<evidence type="ECO:0000256" key="1">
    <source>
        <dbReference type="SAM" id="MobiDB-lite"/>
    </source>
</evidence>
<reference evidence="4 5" key="1">
    <citation type="journal article" date="2014" name="Int. J. Syst. Evol. Microbiol.">
        <title>Fulvimonas yonginensis sp. nov., isolated from greenhouse soil, and emended description of the genus Fulvimonas.</title>
        <authorList>
            <person name="Ahn J.H."/>
            <person name="Kim S.J."/>
            <person name="Weon H.Y."/>
            <person name="Hong S.B."/>
            <person name="Seok S.J."/>
            <person name="Kwon S.W."/>
        </authorList>
    </citation>
    <scope>NUCLEOTIDE SEQUENCE [LARGE SCALE GENOMIC DNA]</scope>
    <source>
        <strain evidence="4 5">KACC 16952</strain>
    </source>
</reference>
<feature type="domain" description="Glycosyl transferase family 1" evidence="2">
    <location>
        <begin position="244"/>
        <end position="403"/>
    </location>
</feature>
<proteinExistence type="predicted"/>
<dbReference type="SUPFAM" id="SSF53756">
    <property type="entry name" value="UDP-Glycosyltransferase/glycogen phosphorylase"/>
    <property type="match status" value="1"/>
</dbReference>